<comment type="caution">
    <text evidence="1">The sequence shown here is derived from an EMBL/GenBank/DDBJ whole genome shotgun (WGS) entry which is preliminary data.</text>
</comment>
<reference evidence="1" key="1">
    <citation type="journal article" date="2014" name="Int. J. Syst. Evol. Microbiol.">
        <title>Complete genome sequence of Corynebacterium casei LMG S-19264T (=DSM 44701T), isolated from a smear-ripened cheese.</title>
        <authorList>
            <consortium name="US DOE Joint Genome Institute (JGI-PGF)"/>
            <person name="Walter F."/>
            <person name="Albersmeier A."/>
            <person name="Kalinowski J."/>
            <person name="Ruckert C."/>
        </authorList>
    </citation>
    <scope>NUCLEOTIDE SEQUENCE</scope>
    <source>
        <strain evidence="1">NBRC 108769</strain>
    </source>
</reference>
<sequence>MKKGLFVTLLLTIFISPVIFYSCKPGQAATDNSPEKLSGPQILFISYKYNGEDFQLESKTVTAGKFKSRPQHDETKVNGDLILVQLNKDKLVLDGMHIPNPRIRVVEYADESGMMQKKTVEVENAEFTARINLHSDTKFIMVKEYNDASTELLIMNITELD</sequence>
<reference evidence="1" key="2">
    <citation type="submission" date="2023-01" db="EMBL/GenBank/DDBJ databases">
        <title>Draft genome sequence of Portibacter lacus strain NBRC 108769.</title>
        <authorList>
            <person name="Sun Q."/>
            <person name="Mori K."/>
        </authorList>
    </citation>
    <scope>NUCLEOTIDE SEQUENCE</scope>
    <source>
        <strain evidence="1">NBRC 108769</strain>
    </source>
</reference>
<evidence type="ECO:0000313" key="1">
    <source>
        <dbReference type="EMBL" id="GLR16781.1"/>
    </source>
</evidence>
<dbReference type="EMBL" id="BSOH01000007">
    <property type="protein sequence ID" value="GLR16781.1"/>
    <property type="molecule type" value="Genomic_DNA"/>
</dbReference>
<evidence type="ECO:0008006" key="3">
    <source>
        <dbReference type="Google" id="ProtNLM"/>
    </source>
</evidence>
<protein>
    <recommendedName>
        <fullName evidence="3">Lipoprotein</fullName>
    </recommendedName>
</protein>
<dbReference type="Proteomes" id="UP001156666">
    <property type="component" value="Unassembled WGS sequence"/>
</dbReference>
<accession>A0AA37WCS1</accession>
<organism evidence="1 2">
    <name type="scientific">Portibacter lacus</name>
    <dbReference type="NCBI Taxonomy" id="1099794"/>
    <lineage>
        <taxon>Bacteria</taxon>
        <taxon>Pseudomonadati</taxon>
        <taxon>Bacteroidota</taxon>
        <taxon>Saprospiria</taxon>
        <taxon>Saprospirales</taxon>
        <taxon>Haliscomenobacteraceae</taxon>
        <taxon>Portibacter</taxon>
    </lineage>
</organism>
<name>A0AA37WCS1_9BACT</name>
<evidence type="ECO:0000313" key="2">
    <source>
        <dbReference type="Proteomes" id="UP001156666"/>
    </source>
</evidence>
<dbReference type="PROSITE" id="PS51257">
    <property type="entry name" value="PROKAR_LIPOPROTEIN"/>
    <property type="match status" value="1"/>
</dbReference>
<proteinExistence type="predicted"/>
<keyword evidence="2" id="KW-1185">Reference proteome</keyword>
<dbReference type="RefSeq" id="WP_235291032.1">
    <property type="nucleotide sequence ID" value="NZ_BSOH01000007.1"/>
</dbReference>
<dbReference type="AlphaFoldDB" id="A0AA37WCS1"/>
<gene>
    <name evidence="1" type="ORF">GCM10007940_13960</name>
</gene>